<name>A0A1C7LLY1_GRIFR</name>
<dbReference type="AlphaFoldDB" id="A0A1C7LLY1"/>
<keyword evidence="2" id="KW-1185">Reference proteome</keyword>
<dbReference type="OMA" id="HHEWIAS"/>
<evidence type="ECO:0000313" key="2">
    <source>
        <dbReference type="Proteomes" id="UP000092993"/>
    </source>
</evidence>
<dbReference type="EMBL" id="LUGG01000041">
    <property type="protein sequence ID" value="OBZ65762.1"/>
    <property type="molecule type" value="Genomic_DNA"/>
</dbReference>
<comment type="caution">
    <text evidence="1">The sequence shown here is derived from an EMBL/GenBank/DDBJ whole genome shotgun (WGS) entry which is preliminary data.</text>
</comment>
<evidence type="ECO:0008006" key="3">
    <source>
        <dbReference type="Google" id="ProtNLM"/>
    </source>
</evidence>
<dbReference type="Gene3D" id="3.30.70.100">
    <property type="match status" value="1"/>
</dbReference>
<sequence>MTITELATLEIVSPFSWDSPEIQSFFRAASESQSAWSGYPLFFFQDKCVVKEIYLLSGWESVEAHMDWIASPRNKELLLLKLGEGLFHVASLVHMNIDFSKIPRDTTYIVWGSTKERKHMAMVMVGTVGKQREKCWTLENKGIVLSGHTGRREKEN</sequence>
<accession>A0A1C7LLY1</accession>
<reference evidence="1 2" key="1">
    <citation type="submission" date="2016-03" db="EMBL/GenBank/DDBJ databases">
        <title>Whole genome sequencing of Grifola frondosa 9006-11.</title>
        <authorList>
            <person name="Min B."/>
            <person name="Park H."/>
            <person name="Kim J.-G."/>
            <person name="Cho H."/>
            <person name="Oh Y.-L."/>
            <person name="Kong W.-S."/>
            <person name="Choi I.-G."/>
        </authorList>
    </citation>
    <scope>NUCLEOTIDE SEQUENCE [LARGE SCALE GENOMIC DNA]</scope>
    <source>
        <strain evidence="1 2">9006-11</strain>
    </source>
</reference>
<protein>
    <recommendedName>
        <fullName evidence="3">ABM domain-containing protein</fullName>
    </recommendedName>
</protein>
<dbReference type="OrthoDB" id="3542212at2759"/>
<dbReference type="PANTHER" id="PTHR42052">
    <property type="entry name" value="ABM DOMAIN-CONTAINING PROTEIN"/>
    <property type="match status" value="1"/>
</dbReference>
<proteinExistence type="predicted"/>
<gene>
    <name evidence="1" type="ORF">A0H81_14280</name>
</gene>
<evidence type="ECO:0000313" key="1">
    <source>
        <dbReference type="EMBL" id="OBZ65762.1"/>
    </source>
</evidence>
<dbReference type="Proteomes" id="UP000092993">
    <property type="component" value="Unassembled WGS sequence"/>
</dbReference>
<dbReference type="PANTHER" id="PTHR42052:SF1">
    <property type="entry name" value="ABM DOMAIN-CONTAINING PROTEIN"/>
    <property type="match status" value="1"/>
</dbReference>
<organism evidence="1 2">
    <name type="scientific">Grifola frondosa</name>
    <name type="common">Maitake</name>
    <name type="synonym">Polyporus frondosus</name>
    <dbReference type="NCBI Taxonomy" id="5627"/>
    <lineage>
        <taxon>Eukaryota</taxon>
        <taxon>Fungi</taxon>
        <taxon>Dikarya</taxon>
        <taxon>Basidiomycota</taxon>
        <taxon>Agaricomycotina</taxon>
        <taxon>Agaricomycetes</taxon>
        <taxon>Polyporales</taxon>
        <taxon>Grifolaceae</taxon>
        <taxon>Grifola</taxon>
    </lineage>
</organism>